<keyword evidence="2" id="KW-0646">Protease inhibitor</keyword>
<dbReference type="OrthoDB" id="1539471at2759"/>
<dbReference type="EMBL" id="CAJGYO010000005">
    <property type="protein sequence ID" value="CAD6232293.1"/>
    <property type="molecule type" value="Genomic_DNA"/>
</dbReference>
<evidence type="ECO:0000256" key="2">
    <source>
        <dbReference type="ARBA" id="ARBA00022900"/>
    </source>
</evidence>
<sequence length="84" mass="8855">MATSRFHMTCALLLIGVVEGAVLLGQEQTGTEAVVCPLYCLQVDYMTCPSSGSEKLPAKCNCCLARAPKGCTLHLSDGTQQTCS</sequence>
<dbReference type="GO" id="GO:0004867">
    <property type="term" value="F:serine-type endopeptidase inhibitor activity"/>
    <property type="evidence" value="ECO:0007669"/>
    <property type="project" value="UniProtKB-KW"/>
</dbReference>
<dbReference type="Gene3D" id="3.30.60.30">
    <property type="match status" value="1"/>
</dbReference>
<organism evidence="4 5">
    <name type="scientific">Miscanthus lutarioriparius</name>
    <dbReference type="NCBI Taxonomy" id="422564"/>
    <lineage>
        <taxon>Eukaryota</taxon>
        <taxon>Viridiplantae</taxon>
        <taxon>Streptophyta</taxon>
        <taxon>Embryophyta</taxon>
        <taxon>Tracheophyta</taxon>
        <taxon>Spermatophyta</taxon>
        <taxon>Magnoliopsida</taxon>
        <taxon>Liliopsida</taxon>
        <taxon>Poales</taxon>
        <taxon>Poaceae</taxon>
        <taxon>PACMAD clade</taxon>
        <taxon>Panicoideae</taxon>
        <taxon>Andropogonodae</taxon>
        <taxon>Andropogoneae</taxon>
        <taxon>Saccharinae</taxon>
        <taxon>Miscanthus</taxon>
    </lineage>
</organism>
<evidence type="ECO:0000256" key="3">
    <source>
        <dbReference type="SAM" id="SignalP"/>
    </source>
</evidence>
<reference evidence="4" key="1">
    <citation type="submission" date="2020-10" db="EMBL/GenBank/DDBJ databases">
        <authorList>
            <person name="Han B."/>
            <person name="Lu T."/>
            <person name="Zhao Q."/>
            <person name="Huang X."/>
            <person name="Zhao Y."/>
        </authorList>
    </citation>
    <scope>NUCLEOTIDE SEQUENCE</scope>
</reference>
<keyword evidence="2" id="KW-0722">Serine protease inhibitor</keyword>
<accession>A0A811NY04</accession>
<gene>
    <name evidence="4" type="ORF">NCGR_LOCUS21978</name>
</gene>
<evidence type="ECO:0000256" key="1">
    <source>
        <dbReference type="ARBA" id="ARBA00007766"/>
    </source>
</evidence>
<evidence type="ECO:0000313" key="4">
    <source>
        <dbReference type="EMBL" id="CAD6232293.1"/>
    </source>
</evidence>
<dbReference type="InterPro" id="IPR003465">
    <property type="entry name" value="Prot_inh_I20"/>
</dbReference>
<feature type="signal peptide" evidence="3">
    <location>
        <begin position="1"/>
        <end position="20"/>
    </location>
</feature>
<protein>
    <submittedName>
        <fullName evidence="4">Uncharacterized protein</fullName>
    </submittedName>
</protein>
<dbReference type="SUPFAM" id="SSF100897">
    <property type="entry name" value="Plant proteinase inhibitors"/>
    <property type="match status" value="1"/>
</dbReference>
<name>A0A811NY04_9POAL</name>
<dbReference type="PANTHER" id="PTHR33832">
    <property type="entry name" value="SERINE-TYPE ENDOPEPTIDASE INHIBITOR"/>
    <property type="match status" value="1"/>
</dbReference>
<keyword evidence="5" id="KW-1185">Reference proteome</keyword>
<dbReference type="PANTHER" id="PTHR33832:SF15">
    <property type="entry name" value="SERINE-TYPE ENDOPEPTIDASE INHIBITOR"/>
    <property type="match status" value="1"/>
</dbReference>
<evidence type="ECO:0000313" key="5">
    <source>
        <dbReference type="Proteomes" id="UP000604825"/>
    </source>
</evidence>
<keyword evidence="3" id="KW-0732">Signal</keyword>
<dbReference type="Proteomes" id="UP000604825">
    <property type="component" value="Unassembled WGS sequence"/>
</dbReference>
<dbReference type="AlphaFoldDB" id="A0A811NY04"/>
<dbReference type="Pfam" id="PF02428">
    <property type="entry name" value="Prot_inhib_II"/>
    <property type="match status" value="1"/>
</dbReference>
<comment type="caution">
    <text evidence="4">The sequence shown here is derived from an EMBL/GenBank/DDBJ whole genome shotgun (WGS) entry which is preliminary data.</text>
</comment>
<dbReference type="InterPro" id="IPR051391">
    <property type="entry name" value="Protease_inhibitor_I20"/>
</dbReference>
<proteinExistence type="inferred from homology"/>
<feature type="chain" id="PRO_5032568271" evidence="3">
    <location>
        <begin position="21"/>
        <end position="84"/>
    </location>
</feature>
<comment type="similarity">
    <text evidence="1">Belongs to the protease inhibitor I20 (potato type II proteinase inhibitor) family.</text>
</comment>